<proteinExistence type="predicted"/>
<name>A0A1H2WL06_9BACI</name>
<dbReference type="EMBL" id="FNNC01000005">
    <property type="protein sequence ID" value="SDW81188.1"/>
    <property type="molecule type" value="Genomic_DNA"/>
</dbReference>
<dbReference type="AlphaFoldDB" id="A0A1H2WL06"/>
<evidence type="ECO:0000313" key="1">
    <source>
        <dbReference type="EMBL" id="SDW63337.1"/>
    </source>
</evidence>
<feature type="non-terminal residue" evidence="2">
    <location>
        <position position="31"/>
    </location>
</feature>
<accession>A0A1H2WL06</accession>
<dbReference type="Proteomes" id="UP000199488">
    <property type="component" value="Unassembled WGS sequence"/>
</dbReference>
<reference evidence="2 3" key="1">
    <citation type="submission" date="2016-10" db="EMBL/GenBank/DDBJ databases">
        <authorList>
            <person name="de Groot N.N."/>
        </authorList>
    </citation>
    <scope>NUCLEOTIDE SEQUENCE [LARGE SCALE GENOMIC DNA]</scope>
    <source>
        <strain evidence="2 3">DSM 23126</strain>
    </source>
</reference>
<sequence>MQEQAVTTLKNFIGGEWVESRSATDKVYNPA</sequence>
<organism evidence="2 3">
    <name type="scientific">Marinococcus luteus</name>
    <dbReference type="NCBI Taxonomy" id="1122204"/>
    <lineage>
        <taxon>Bacteria</taxon>
        <taxon>Bacillati</taxon>
        <taxon>Bacillota</taxon>
        <taxon>Bacilli</taxon>
        <taxon>Bacillales</taxon>
        <taxon>Bacillaceae</taxon>
        <taxon>Marinococcus</taxon>
    </lineage>
</organism>
<dbReference type="EMBL" id="FNNC01000004">
    <property type="protein sequence ID" value="SDW63337.1"/>
    <property type="molecule type" value="Genomic_DNA"/>
</dbReference>
<gene>
    <name evidence="1" type="ORF">SAMN05421781_1925</name>
    <name evidence="2" type="ORF">SAMN05421781_2484</name>
</gene>
<keyword evidence="3" id="KW-1185">Reference proteome</keyword>
<evidence type="ECO:0000313" key="3">
    <source>
        <dbReference type="Proteomes" id="UP000199488"/>
    </source>
</evidence>
<evidence type="ECO:0000313" key="2">
    <source>
        <dbReference type="EMBL" id="SDW81188.1"/>
    </source>
</evidence>
<protein>
    <submittedName>
        <fullName evidence="2">Uncharacterized protein</fullName>
    </submittedName>
</protein>